<name>A0AAD5TNI7_9FUNG</name>
<dbReference type="Pfam" id="PF17177">
    <property type="entry name" value="PPR_long"/>
    <property type="match status" value="1"/>
</dbReference>
<dbReference type="PROSITE" id="PS51375">
    <property type="entry name" value="PPR"/>
    <property type="match status" value="5"/>
</dbReference>
<keyword evidence="1" id="KW-0677">Repeat</keyword>
<organism evidence="4 5">
    <name type="scientific">Geranomyces variabilis</name>
    <dbReference type="NCBI Taxonomy" id="109894"/>
    <lineage>
        <taxon>Eukaryota</taxon>
        <taxon>Fungi</taxon>
        <taxon>Fungi incertae sedis</taxon>
        <taxon>Chytridiomycota</taxon>
        <taxon>Chytridiomycota incertae sedis</taxon>
        <taxon>Chytridiomycetes</taxon>
        <taxon>Spizellomycetales</taxon>
        <taxon>Powellomycetaceae</taxon>
        <taxon>Geranomyces</taxon>
    </lineage>
</organism>
<dbReference type="InterPro" id="IPR011990">
    <property type="entry name" value="TPR-like_helical_dom_sf"/>
</dbReference>
<feature type="repeat" description="PPR" evidence="2">
    <location>
        <begin position="330"/>
        <end position="364"/>
    </location>
</feature>
<proteinExistence type="predicted"/>
<dbReference type="InterPro" id="IPR002885">
    <property type="entry name" value="PPR_rpt"/>
</dbReference>
<dbReference type="AlphaFoldDB" id="A0AAD5TNI7"/>
<dbReference type="Pfam" id="PF01535">
    <property type="entry name" value="PPR"/>
    <property type="match status" value="1"/>
</dbReference>
<protein>
    <recommendedName>
        <fullName evidence="3">PROP1-like PPR domain-containing protein</fullName>
    </recommendedName>
</protein>
<dbReference type="InterPro" id="IPR033443">
    <property type="entry name" value="PROP1-like_PPR_dom"/>
</dbReference>
<evidence type="ECO:0000259" key="3">
    <source>
        <dbReference type="Pfam" id="PF17177"/>
    </source>
</evidence>
<dbReference type="EMBL" id="JADGJQ010000010">
    <property type="protein sequence ID" value="KAJ3182069.1"/>
    <property type="molecule type" value="Genomic_DNA"/>
</dbReference>
<feature type="domain" description="PROP1-like PPR" evidence="3">
    <location>
        <begin position="166"/>
        <end position="307"/>
    </location>
</feature>
<evidence type="ECO:0000256" key="2">
    <source>
        <dbReference type="PROSITE-ProRule" id="PRU00708"/>
    </source>
</evidence>
<feature type="repeat" description="PPR" evidence="2">
    <location>
        <begin position="365"/>
        <end position="399"/>
    </location>
</feature>
<dbReference type="NCBIfam" id="TIGR00756">
    <property type="entry name" value="PPR"/>
    <property type="match status" value="2"/>
</dbReference>
<gene>
    <name evidence="4" type="ORF">HDU87_000413</name>
</gene>
<evidence type="ECO:0000313" key="4">
    <source>
        <dbReference type="EMBL" id="KAJ3182069.1"/>
    </source>
</evidence>
<evidence type="ECO:0000256" key="1">
    <source>
        <dbReference type="ARBA" id="ARBA00022737"/>
    </source>
</evidence>
<dbReference type="Gene3D" id="1.25.40.10">
    <property type="entry name" value="Tetratricopeptide repeat domain"/>
    <property type="match status" value="3"/>
</dbReference>
<dbReference type="Pfam" id="PF13812">
    <property type="entry name" value="PPR_3"/>
    <property type="match status" value="1"/>
</dbReference>
<sequence length="694" mass="77197">MLENLLQRCILSNGERFSAVVWQAMVSLDEPRSLRFFELHAPAPVRNNPKIIGQILVSQAVAGHAQKVFDAYVAYPWRELLPEGTWQAVVTCLCEHGEFENAMIVYRQRPKEYPFSRFQGIVISLLTMCADKGSISDLQYLRSEMPPRDKPGLACYTALMQAYFVQGDAAAAVGAFEEMLDCGRVPDKVLYTVFLNHFSRKPYENSELVAQWYESMLAAGFVPDLEVLTNVMAHFSRESNTAFVEFFFDEILRMGKQPDLFTYTTVLFAFARLGDVESTVAWFQRMKTDAIVPDEHAYCALIMAYARCNDFTAVRKALEDMVSQNIAAPNAVIYNVVILELVKAEEDESAAWLVRQMIANGFQPDSYTCVAILQGSVKSGTVESAFSFYKEMVAGGMKPENHVYSALAVILGNCRAPASMVHALVEDIRACAYVQPDLKTWTALMYAFARANDPESLMKIWKAIMPLGYEDGRSHTTRPPLKMDSRCFLTFATACLDLSRRCGGADSPEGAKWINRLIEDGEMLVYTGNIAFNARTWGLLADMMIGHGAVIGAARIALRSLQRLTEATSTVPSTPTDSSTTLVPSGKTSIALPRSFDDLVASMRIATLLSKSVSNEDALKAFCDEALQPIVLRLEADNHHGYVATLRSLLGQLDVAHPGVIARDMLGRGPRSRRPIRQVGTDEYPLYWKAIPFE</sequence>
<feature type="repeat" description="PPR" evidence="2">
    <location>
        <begin position="294"/>
        <end position="328"/>
    </location>
</feature>
<feature type="repeat" description="PPR" evidence="2">
    <location>
        <begin position="259"/>
        <end position="293"/>
    </location>
</feature>
<comment type="caution">
    <text evidence="4">The sequence shown here is derived from an EMBL/GenBank/DDBJ whole genome shotgun (WGS) entry which is preliminary data.</text>
</comment>
<reference evidence="4" key="1">
    <citation type="submission" date="2020-05" db="EMBL/GenBank/DDBJ databases">
        <title>Phylogenomic resolution of chytrid fungi.</title>
        <authorList>
            <person name="Stajich J.E."/>
            <person name="Amses K."/>
            <person name="Simmons R."/>
            <person name="Seto K."/>
            <person name="Myers J."/>
            <person name="Bonds A."/>
            <person name="Quandt C.A."/>
            <person name="Barry K."/>
            <person name="Liu P."/>
            <person name="Grigoriev I."/>
            <person name="Longcore J.E."/>
            <person name="James T.Y."/>
        </authorList>
    </citation>
    <scope>NUCLEOTIDE SEQUENCE</scope>
    <source>
        <strain evidence="4">JEL0379</strain>
    </source>
</reference>
<keyword evidence="5" id="KW-1185">Reference proteome</keyword>
<dbReference type="PANTHER" id="PTHR47938:SF35">
    <property type="entry name" value="PENTATRICOPEPTIDE REPEAT-CONTAINING PROTEIN 4, MITOCHONDRIAL-RELATED"/>
    <property type="match status" value="1"/>
</dbReference>
<dbReference type="Proteomes" id="UP001212152">
    <property type="component" value="Unassembled WGS sequence"/>
</dbReference>
<dbReference type="GO" id="GO:0003729">
    <property type="term" value="F:mRNA binding"/>
    <property type="evidence" value="ECO:0007669"/>
    <property type="project" value="TreeGrafter"/>
</dbReference>
<dbReference type="PANTHER" id="PTHR47938">
    <property type="entry name" value="RESPIRATORY COMPLEX I CHAPERONE (CIA84), PUTATIVE (AFU_ORTHOLOGUE AFUA_2G06020)-RELATED"/>
    <property type="match status" value="1"/>
</dbReference>
<accession>A0AAD5TNI7</accession>
<feature type="repeat" description="PPR" evidence="2">
    <location>
        <begin position="152"/>
        <end position="186"/>
    </location>
</feature>
<evidence type="ECO:0000313" key="5">
    <source>
        <dbReference type="Proteomes" id="UP001212152"/>
    </source>
</evidence>